<dbReference type="InterPro" id="IPR000292">
    <property type="entry name" value="For/NO2_transpt"/>
</dbReference>
<keyword evidence="2 6" id="KW-0812">Transmembrane</keyword>
<dbReference type="STRING" id="697281.Mahau_1081"/>
<dbReference type="Pfam" id="PF01226">
    <property type="entry name" value="Form_Nir_trans"/>
    <property type="match status" value="1"/>
</dbReference>
<dbReference type="Proteomes" id="UP000008457">
    <property type="component" value="Chromosome"/>
</dbReference>
<reference evidence="8" key="1">
    <citation type="submission" date="2010-11" db="EMBL/GenBank/DDBJ databases">
        <title>The complete genome of Mahella australiensis DSM 15567.</title>
        <authorList>
            <consortium name="US DOE Joint Genome Institute (JGI-PGF)"/>
            <person name="Lucas S."/>
            <person name="Copeland A."/>
            <person name="Lapidus A."/>
            <person name="Bruce D."/>
            <person name="Goodwin L."/>
            <person name="Pitluck S."/>
            <person name="Kyrpides N."/>
            <person name="Mavromatis K."/>
            <person name="Pagani I."/>
            <person name="Ivanova N."/>
            <person name="Teshima H."/>
            <person name="Brettin T."/>
            <person name="Detter J.C."/>
            <person name="Han C."/>
            <person name="Tapia R."/>
            <person name="Land M."/>
            <person name="Hauser L."/>
            <person name="Markowitz V."/>
            <person name="Cheng J.-F."/>
            <person name="Hugenholtz P."/>
            <person name="Woyke T."/>
            <person name="Wu D."/>
            <person name="Spring S."/>
            <person name="Pukall R."/>
            <person name="Steenblock K."/>
            <person name="Schneider S."/>
            <person name="Klenk H.-P."/>
            <person name="Eisen J.A."/>
        </authorList>
    </citation>
    <scope>NUCLEOTIDE SEQUENCE [LARGE SCALE GENOMIC DNA]</scope>
    <source>
        <strain evidence="8">DSM 15567 / CIP 107919 / 50-1 BON</strain>
    </source>
</reference>
<feature type="transmembrane region" description="Helical" evidence="6">
    <location>
        <begin position="32"/>
        <end position="53"/>
    </location>
</feature>
<dbReference type="GO" id="GO:0015499">
    <property type="term" value="F:formate transmembrane transporter activity"/>
    <property type="evidence" value="ECO:0007669"/>
    <property type="project" value="TreeGrafter"/>
</dbReference>
<feature type="transmembrane region" description="Helical" evidence="6">
    <location>
        <begin position="106"/>
        <end position="127"/>
    </location>
</feature>
<keyword evidence="3 6" id="KW-1133">Transmembrane helix</keyword>
<dbReference type="KEGG" id="mas:Mahau_1081"/>
<dbReference type="Gene3D" id="1.20.1080.10">
    <property type="entry name" value="Glycerol uptake facilitator protein"/>
    <property type="match status" value="1"/>
</dbReference>
<keyword evidence="8" id="KW-1185">Reference proteome</keyword>
<feature type="transmembrane region" description="Helical" evidence="6">
    <location>
        <begin position="159"/>
        <end position="176"/>
    </location>
</feature>
<keyword evidence="4 6" id="KW-0472">Membrane</keyword>
<evidence type="ECO:0000256" key="4">
    <source>
        <dbReference type="ARBA" id="ARBA00023136"/>
    </source>
</evidence>
<evidence type="ECO:0000256" key="2">
    <source>
        <dbReference type="ARBA" id="ARBA00022692"/>
    </source>
</evidence>
<evidence type="ECO:0000256" key="6">
    <source>
        <dbReference type="SAM" id="Phobius"/>
    </source>
</evidence>
<dbReference type="InterPro" id="IPR024002">
    <property type="entry name" value="For/NO2_transpt_CS"/>
</dbReference>
<dbReference type="OrthoDB" id="9786493at2"/>
<proteinExistence type="inferred from homology"/>
<dbReference type="eggNOG" id="COG2116">
    <property type="taxonomic scope" value="Bacteria"/>
</dbReference>
<feature type="transmembrane region" description="Helical" evidence="6">
    <location>
        <begin position="183"/>
        <end position="202"/>
    </location>
</feature>
<feature type="transmembrane region" description="Helical" evidence="6">
    <location>
        <begin position="65"/>
        <end position="85"/>
    </location>
</feature>
<dbReference type="PROSITE" id="PS01005">
    <property type="entry name" value="FORMATE_NITRITE_TP_1"/>
    <property type="match status" value="1"/>
</dbReference>
<accession>F4A346</accession>
<organism evidence="7 8">
    <name type="scientific">Mahella australiensis (strain DSM 15567 / CIP 107919 / 50-1 BON)</name>
    <dbReference type="NCBI Taxonomy" id="697281"/>
    <lineage>
        <taxon>Bacteria</taxon>
        <taxon>Bacillati</taxon>
        <taxon>Bacillota</taxon>
        <taxon>Clostridia</taxon>
        <taxon>Thermoanaerobacterales</taxon>
        <taxon>Thermoanaerobacterales Family IV. Incertae Sedis</taxon>
        <taxon>Mahella</taxon>
    </lineage>
</organism>
<dbReference type="PANTHER" id="PTHR30520">
    <property type="entry name" value="FORMATE TRANSPORTER-RELATED"/>
    <property type="match status" value="1"/>
</dbReference>
<dbReference type="PANTHER" id="PTHR30520:SF6">
    <property type="entry name" value="FORMATE_NITRATE FAMILY TRANSPORTER (EUROFUNG)"/>
    <property type="match status" value="1"/>
</dbReference>
<evidence type="ECO:0000256" key="1">
    <source>
        <dbReference type="ARBA" id="ARBA00004141"/>
    </source>
</evidence>
<dbReference type="RefSeq" id="WP_013780709.1">
    <property type="nucleotide sequence ID" value="NC_015520.1"/>
</dbReference>
<evidence type="ECO:0000313" key="7">
    <source>
        <dbReference type="EMBL" id="AEE96279.1"/>
    </source>
</evidence>
<gene>
    <name evidence="7" type="ordered locus">Mahau_1081</name>
</gene>
<sequence>MDDNKMNAPDEIAAHVSQTSVQKAERDAIKTFVLAVLAGVFIALAAQASNMAIHTITNYGLSKVVGGAVFSAGLIMVLLAGAELFTGNNLMIIGVLDKRITMGQMLRNWIIVYIGNFVGAVLIALLINHSNLLNSSNGALGGLTVKIAVSKVNLSFEQAFILGILCNWLVCIAVWMSYGAKDAIGKVAVIFFPIWIFVLSGFEHSVANMYYIPAGILAKSDDAFVQASHVSLDMINKLNWGSFIINNLLPVTLGNIVGGSLLVGMIYWFIYSYKRNNGVVKREKARKGMSA</sequence>
<feature type="transmembrane region" description="Helical" evidence="6">
    <location>
        <begin position="248"/>
        <end position="271"/>
    </location>
</feature>
<dbReference type="InterPro" id="IPR023271">
    <property type="entry name" value="Aquaporin-like"/>
</dbReference>
<reference evidence="7 8" key="2">
    <citation type="journal article" date="2011" name="Stand. Genomic Sci.">
        <title>Complete genome sequence of Mahella australiensis type strain (50-1 BON).</title>
        <authorList>
            <person name="Sikorski J."/>
            <person name="Teshima H."/>
            <person name="Nolan M."/>
            <person name="Lucas S."/>
            <person name="Hammon N."/>
            <person name="Deshpande S."/>
            <person name="Cheng J.F."/>
            <person name="Pitluck S."/>
            <person name="Liolios K."/>
            <person name="Pagani I."/>
            <person name="Ivanova N."/>
            <person name="Huntemann M."/>
            <person name="Mavromatis K."/>
            <person name="Ovchinikova G."/>
            <person name="Pati A."/>
            <person name="Tapia R."/>
            <person name="Han C."/>
            <person name="Goodwin L."/>
            <person name="Chen A."/>
            <person name="Palaniappan K."/>
            <person name="Land M."/>
            <person name="Hauser L."/>
            <person name="Ngatchou-Djao O.D."/>
            <person name="Rohde M."/>
            <person name="Pukall R."/>
            <person name="Spring S."/>
            <person name="Abt B."/>
            <person name="Goker M."/>
            <person name="Detter J.C."/>
            <person name="Woyke T."/>
            <person name="Bristow J."/>
            <person name="Markowitz V."/>
            <person name="Hugenholtz P."/>
            <person name="Eisen J.A."/>
            <person name="Kyrpides N.C."/>
            <person name="Klenk H.P."/>
            <person name="Lapidus A."/>
        </authorList>
    </citation>
    <scope>NUCLEOTIDE SEQUENCE [LARGE SCALE GENOMIC DNA]</scope>
    <source>
        <strain evidence="8">DSM 15567 / CIP 107919 / 50-1 BON</strain>
    </source>
</reference>
<dbReference type="NCBIfam" id="TIGR00790">
    <property type="entry name" value="fnt"/>
    <property type="match status" value="1"/>
</dbReference>
<dbReference type="HOGENOM" id="CLU_036896_3_0_9"/>
<dbReference type="AlphaFoldDB" id="F4A346"/>
<dbReference type="EMBL" id="CP002360">
    <property type="protein sequence ID" value="AEE96279.1"/>
    <property type="molecule type" value="Genomic_DNA"/>
</dbReference>
<name>F4A346_MAHA5</name>
<evidence type="ECO:0000256" key="5">
    <source>
        <dbReference type="ARBA" id="ARBA00049660"/>
    </source>
</evidence>
<comment type="similarity">
    <text evidence="5">Belongs to the FNT transporter (TC 1.A.16) family.</text>
</comment>
<evidence type="ECO:0000256" key="3">
    <source>
        <dbReference type="ARBA" id="ARBA00022989"/>
    </source>
</evidence>
<evidence type="ECO:0000313" key="8">
    <source>
        <dbReference type="Proteomes" id="UP000008457"/>
    </source>
</evidence>
<protein>
    <submittedName>
        <fullName evidence="7">Formate/nitrite transporter</fullName>
    </submittedName>
</protein>
<comment type="subcellular location">
    <subcellularLocation>
        <location evidence="1">Membrane</location>
        <topology evidence="1">Multi-pass membrane protein</topology>
    </subcellularLocation>
</comment>
<dbReference type="GO" id="GO:0005886">
    <property type="term" value="C:plasma membrane"/>
    <property type="evidence" value="ECO:0007669"/>
    <property type="project" value="TreeGrafter"/>
</dbReference>